<organism evidence="2 3">
    <name type="scientific">Elysia crispata</name>
    <name type="common">lettuce slug</name>
    <dbReference type="NCBI Taxonomy" id="231223"/>
    <lineage>
        <taxon>Eukaryota</taxon>
        <taxon>Metazoa</taxon>
        <taxon>Spiralia</taxon>
        <taxon>Lophotrochozoa</taxon>
        <taxon>Mollusca</taxon>
        <taxon>Gastropoda</taxon>
        <taxon>Heterobranchia</taxon>
        <taxon>Euthyneura</taxon>
        <taxon>Panpulmonata</taxon>
        <taxon>Sacoglossa</taxon>
        <taxon>Placobranchoidea</taxon>
        <taxon>Plakobranchidae</taxon>
        <taxon>Elysia</taxon>
    </lineage>
</organism>
<feature type="compositionally biased region" description="Polar residues" evidence="1">
    <location>
        <begin position="1"/>
        <end position="21"/>
    </location>
</feature>
<gene>
    <name evidence="2" type="ORF">RRG08_027862</name>
</gene>
<feature type="compositionally biased region" description="Basic and acidic residues" evidence="1">
    <location>
        <begin position="50"/>
        <end position="65"/>
    </location>
</feature>
<dbReference type="AlphaFoldDB" id="A0AAE1D4B2"/>
<protein>
    <submittedName>
        <fullName evidence="2">Uncharacterized protein</fullName>
    </submittedName>
</protein>
<comment type="caution">
    <text evidence="2">The sequence shown here is derived from an EMBL/GenBank/DDBJ whole genome shotgun (WGS) entry which is preliminary data.</text>
</comment>
<evidence type="ECO:0000256" key="1">
    <source>
        <dbReference type="SAM" id="MobiDB-lite"/>
    </source>
</evidence>
<dbReference type="Proteomes" id="UP001283361">
    <property type="component" value="Unassembled WGS sequence"/>
</dbReference>
<sequence length="85" mass="9887">MYWQENLPTNLRASASLSDHLQSARVPHTPRQKLTRLDGAQRSQRTPGRCCDRWRKSDRSTDNHFGRTSVNSRLSQTKLRPNQRA</sequence>
<proteinExistence type="predicted"/>
<keyword evidence="3" id="KW-1185">Reference proteome</keyword>
<evidence type="ECO:0000313" key="3">
    <source>
        <dbReference type="Proteomes" id="UP001283361"/>
    </source>
</evidence>
<accession>A0AAE1D4B2</accession>
<evidence type="ECO:0000313" key="2">
    <source>
        <dbReference type="EMBL" id="KAK3756886.1"/>
    </source>
</evidence>
<name>A0AAE1D4B2_9GAST</name>
<feature type="compositionally biased region" description="Polar residues" evidence="1">
    <location>
        <begin position="66"/>
        <end position="85"/>
    </location>
</feature>
<feature type="region of interest" description="Disordered" evidence="1">
    <location>
        <begin position="1"/>
        <end position="85"/>
    </location>
</feature>
<reference evidence="2" key="1">
    <citation type="journal article" date="2023" name="G3 (Bethesda)">
        <title>A reference genome for the long-term kleptoplast-retaining sea slug Elysia crispata morphotype clarki.</title>
        <authorList>
            <person name="Eastman K.E."/>
            <person name="Pendleton A.L."/>
            <person name="Shaikh M.A."/>
            <person name="Suttiyut T."/>
            <person name="Ogas R."/>
            <person name="Tomko P."/>
            <person name="Gavelis G."/>
            <person name="Widhalm J.R."/>
            <person name="Wisecaver J.H."/>
        </authorList>
    </citation>
    <scope>NUCLEOTIDE SEQUENCE</scope>
    <source>
        <strain evidence="2">ECLA1</strain>
    </source>
</reference>
<dbReference type="EMBL" id="JAWDGP010005454">
    <property type="protein sequence ID" value="KAK3756886.1"/>
    <property type="molecule type" value="Genomic_DNA"/>
</dbReference>